<dbReference type="Proteomes" id="UP000054498">
    <property type="component" value="Unassembled WGS sequence"/>
</dbReference>
<dbReference type="GeneID" id="25740931"/>
<accession>A0A0D2M9B5</accession>
<proteinExistence type="predicted"/>
<name>A0A0D2M9B5_9CHLO</name>
<dbReference type="EMBL" id="KK101708">
    <property type="protein sequence ID" value="KIY99904.1"/>
    <property type="molecule type" value="Genomic_DNA"/>
</dbReference>
<reference evidence="1 2" key="1">
    <citation type="journal article" date="2013" name="BMC Genomics">
        <title>Reconstruction of the lipid metabolism for the microalga Monoraphidium neglectum from its genome sequence reveals characteristics suitable for biofuel production.</title>
        <authorList>
            <person name="Bogen C."/>
            <person name="Al-Dilaimi A."/>
            <person name="Albersmeier A."/>
            <person name="Wichmann J."/>
            <person name="Grundmann M."/>
            <person name="Rupp O."/>
            <person name="Lauersen K.J."/>
            <person name="Blifernez-Klassen O."/>
            <person name="Kalinowski J."/>
            <person name="Goesmann A."/>
            <person name="Mussgnug J.H."/>
            <person name="Kruse O."/>
        </authorList>
    </citation>
    <scope>NUCLEOTIDE SEQUENCE [LARGE SCALE GENOMIC DNA]</scope>
    <source>
        <strain evidence="1 2">SAG 48.87</strain>
    </source>
</reference>
<dbReference type="KEGG" id="mng:MNEG_8055"/>
<dbReference type="AlphaFoldDB" id="A0A0D2M9B5"/>
<evidence type="ECO:0000313" key="2">
    <source>
        <dbReference type="Proteomes" id="UP000054498"/>
    </source>
</evidence>
<evidence type="ECO:0000313" key="1">
    <source>
        <dbReference type="EMBL" id="KIY99904.1"/>
    </source>
</evidence>
<organism evidence="1 2">
    <name type="scientific">Monoraphidium neglectum</name>
    <dbReference type="NCBI Taxonomy" id="145388"/>
    <lineage>
        <taxon>Eukaryota</taxon>
        <taxon>Viridiplantae</taxon>
        <taxon>Chlorophyta</taxon>
        <taxon>core chlorophytes</taxon>
        <taxon>Chlorophyceae</taxon>
        <taxon>CS clade</taxon>
        <taxon>Sphaeropleales</taxon>
        <taxon>Selenastraceae</taxon>
        <taxon>Monoraphidium</taxon>
    </lineage>
</organism>
<feature type="non-terminal residue" evidence="1">
    <location>
        <position position="67"/>
    </location>
</feature>
<keyword evidence="2" id="KW-1185">Reference proteome</keyword>
<sequence>MFSPGAWCFPKPAPFVQSCCTPGFDCLRDSTSLFGYSCQQLPTALLNYTFGSPYGSCLNKVAPGGQC</sequence>
<dbReference type="RefSeq" id="XP_013898924.1">
    <property type="nucleotide sequence ID" value="XM_014043470.1"/>
</dbReference>
<gene>
    <name evidence="1" type="ORF">MNEG_8055</name>
</gene>
<protein>
    <submittedName>
        <fullName evidence="1">Uncharacterized protein</fullName>
    </submittedName>
</protein>